<evidence type="ECO:0000256" key="3">
    <source>
        <dbReference type="ARBA" id="ARBA00023004"/>
    </source>
</evidence>
<dbReference type="PATRIC" id="fig|1367847.3.peg.4550"/>
<dbReference type="KEGG" id="pami:JCM7686_pAMI8p072"/>
<dbReference type="GO" id="GO:0009055">
    <property type="term" value="F:electron transfer activity"/>
    <property type="evidence" value="ECO:0007669"/>
    <property type="project" value="InterPro"/>
</dbReference>
<dbReference type="GO" id="GO:0046872">
    <property type="term" value="F:metal ion binding"/>
    <property type="evidence" value="ECO:0007669"/>
    <property type="project" value="UniProtKB-KW"/>
</dbReference>
<evidence type="ECO:0000259" key="6">
    <source>
        <dbReference type="PROSITE" id="PS51007"/>
    </source>
</evidence>
<keyword evidence="1 4" id="KW-0349">Heme</keyword>
<dbReference type="InterPro" id="IPR036909">
    <property type="entry name" value="Cyt_c-like_dom_sf"/>
</dbReference>
<evidence type="ECO:0000313" key="7">
    <source>
        <dbReference type="EMBL" id="AGT11573.1"/>
    </source>
</evidence>
<dbReference type="PROSITE" id="PS51007">
    <property type="entry name" value="CYTC"/>
    <property type="match status" value="1"/>
</dbReference>
<name>S5YJD4_PARAH</name>
<evidence type="ECO:0000256" key="1">
    <source>
        <dbReference type="ARBA" id="ARBA00022617"/>
    </source>
</evidence>
<feature type="chain" id="PRO_5004544968" evidence="5">
    <location>
        <begin position="19"/>
        <end position="104"/>
    </location>
</feature>
<protein>
    <submittedName>
        <fullName evidence="7">Cytochrome c class I</fullName>
    </submittedName>
</protein>
<feature type="signal peptide" evidence="5">
    <location>
        <begin position="1"/>
        <end position="18"/>
    </location>
</feature>
<reference evidence="7" key="1">
    <citation type="journal article" date="2014" name="BMC Genomics">
        <title>Architecture and functions of a multipartite genome of the methylotrophic bacterium Paracoccus aminophilus JCM 7686, containing primary and secondary chromids.</title>
        <authorList>
            <person name="Dziewit L."/>
            <person name="Czarnecki J."/>
            <person name="Wibberg D."/>
            <person name="Radlinska M."/>
            <person name="Mrozek P."/>
            <person name="Szymczak M."/>
            <person name="Schluter A."/>
            <person name="Puhler A."/>
            <person name="Bartosik D."/>
        </authorList>
    </citation>
    <scope>NUCLEOTIDE SEQUENCE [LARGE SCALE GENOMIC DNA]</scope>
    <source>
        <strain evidence="7">JCM 7686</strain>
        <plasmid evidence="7">pAMI8</plasmid>
    </source>
</reference>
<keyword evidence="5" id="KW-0732">Signal</keyword>
<geneLocation type="plasmid" evidence="7 8">
    <name>pAMI8</name>
</geneLocation>
<evidence type="ECO:0000313" key="8">
    <source>
        <dbReference type="Proteomes" id="UP000015480"/>
    </source>
</evidence>
<dbReference type="GO" id="GO:0020037">
    <property type="term" value="F:heme binding"/>
    <property type="evidence" value="ECO:0007669"/>
    <property type="project" value="InterPro"/>
</dbReference>
<dbReference type="SUPFAM" id="SSF46626">
    <property type="entry name" value="Cytochrome c"/>
    <property type="match status" value="1"/>
</dbReference>
<proteinExistence type="predicted"/>
<evidence type="ECO:0000256" key="2">
    <source>
        <dbReference type="ARBA" id="ARBA00022723"/>
    </source>
</evidence>
<keyword evidence="7" id="KW-0614">Plasmid</keyword>
<dbReference type="Proteomes" id="UP000015480">
    <property type="component" value="Plasmid pAMI8"/>
</dbReference>
<sequence length="104" mass="11470">MSRYLAAAIIFFALPAHSDDIARGAAFAQENCSRCHAVTAVDYSPNPRSIPLRFLGRLYPIEGLEEALAEGIMVSHEMPEFVLEADEIAPLIVYLDSIQVRSGY</sequence>
<dbReference type="RefSeq" id="WP_020952615.1">
    <property type="nucleotide sequence ID" value="NC_022050.1"/>
</dbReference>
<dbReference type="Gene3D" id="1.10.760.10">
    <property type="entry name" value="Cytochrome c-like domain"/>
    <property type="match status" value="1"/>
</dbReference>
<dbReference type="OrthoDB" id="7363829at2"/>
<keyword evidence="2 4" id="KW-0479">Metal-binding</keyword>
<dbReference type="HOGENOM" id="CLU_133116_0_1_5"/>
<dbReference type="AlphaFoldDB" id="S5YJD4"/>
<feature type="domain" description="Cytochrome c" evidence="6">
    <location>
        <begin position="19"/>
        <end position="99"/>
    </location>
</feature>
<dbReference type="EMBL" id="CP006655">
    <property type="protein sequence ID" value="AGT11573.1"/>
    <property type="molecule type" value="Genomic_DNA"/>
</dbReference>
<keyword evidence="8" id="KW-1185">Reference proteome</keyword>
<gene>
    <name evidence="7" type="ORF">JCM7686_pAMI8p072</name>
</gene>
<dbReference type="InterPro" id="IPR009056">
    <property type="entry name" value="Cyt_c-like_dom"/>
</dbReference>
<accession>S5YJD4</accession>
<evidence type="ECO:0000256" key="5">
    <source>
        <dbReference type="SAM" id="SignalP"/>
    </source>
</evidence>
<evidence type="ECO:0000256" key="4">
    <source>
        <dbReference type="PROSITE-ProRule" id="PRU00433"/>
    </source>
</evidence>
<organism evidence="7 8">
    <name type="scientific">Paracoccus aminophilus JCM 7686</name>
    <dbReference type="NCBI Taxonomy" id="1367847"/>
    <lineage>
        <taxon>Bacteria</taxon>
        <taxon>Pseudomonadati</taxon>
        <taxon>Pseudomonadota</taxon>
        <taxon>Alphaproteobacteria</taxon>
        <taxon>Rhodobacterales</taxon>
        <taxon>Paracoccaceae</taxon>
        <taxon>Paracoccus</taxon>
    </lineage>
</organism>
<keyword evidence="3 4" id="KW-0408">Iron</keyword>